<reference evidence="3 4" key="1">
    <citation type="submission" date="2019-12" db="EMBL/GenBank/DDBJ databases">
        <title>Paraburkholderia acidiphila 7Q-K02 sp. nov and Paraburkholderia acidisoli DHF22 sp. nov., two strains isolated from forest soil.</title>
        <authorList>
            <person name="Gao Z."/>
            <person name="Qiu L."/>
        </authorList>
    </citation>
    <scope>NUCLEOTIDE SEQUENCE [LARGE SCALE GENOMIC DNA]</scope>
    <source>
        <strain evidence="3 4">DHF22</strain>
    </source>
</reference>
<evidence type="ECO:0000313" key="3">
    <source>
        <dbReference type="EMBL" id="QGZ65438.1"/>
    </source>
</evidence>
<feature type="transmembrane region" description="Helical" evidence="1">
    <location>
        <begin position="368"/>
        <end position="387"/>
    </location>
</feature>
<dbReference type="PANTHER" id="PTHR12126">
    <property type="entry name" value="NADH-UBIQUINONE OXIDOREDUCTASE 39 KDA SUBUNIT-RELATED"/>
    <property type="match status" value="1"/>
</dbReference>
<feature type="transmembrane region" description="Helical" evidence="1">
    <location>
        <begin position="301"/>
        <end position="322"/>
    </location>
</feature>
<keyword evidence="4" id="KW-1185">Reference proteome</keyword>
<protein>
    <submittedName>
        <fullName evidence="3">NAD-dependent epimerase/dehydratase family protein</fullName>
    </submittedName>
</protein>
<name>A0A7Z2JIR6_9BURK</name>
<dbReference type="InterPro" id="IPR051207">
    <property type="entry name" value="ComplexI_NDUFA9_subunit"/>
</dbReference>
<accession>A0A7Z2JIR6</accession>
<dbReference type="PANTHER" id="PTHR12126:SF11">
    <property type="entry name" value="NADH DEHYDROGENASE [UBIQUINONE] 1 ALPHA SUBCOMPLEX SUBUNIT 9, MITOCHONDRIAL"/>
    <property type="match status" value="1"/>
</dbReference>
<dbReference type="KEGG" id="pacs:FAZ98_27160"/>
<sequence length="415" mass="45721">MNILVCGARGFVGAALCERLERRGYRVIRGVREVRDSNECAIDYTRDVNPDDWDARLQSVDVVINAVGILIEHGRQRFETVHAKAPRALFEASVRQGVKQVIQISALGAPTRITPYFASKFAADSHLQSLPIRSCVVRPALVYGPTGTSAAFFRLLASLPVHALPAGGHQRLRPVHVDDLAEIVERLIERRDHAPRTLDVVGGEEVAYREMLAIYRRSLGFGAALRVSLPRGLIGMGAALLDRVPGSMLTRDTWRMLQADNTGDAGATASVLQRPPRGLRSFIGNDAPTLRRDALDAWQPALLRITLAFVWIWTAVASLLLYPRSASMALLRRAHLHGASAAAAFYLAIVLDLTFGLLTLLRPRRLLWLAQALLIAAYTTIIAVTMPETLWDPFGAILKNLPIFVLLLILFNQDV</sequence>
<feature type="transmembrane region" description="Helical" evidence="1">
    <location>
        <begin position="342"/>
        <end position="361"/>
    </location>
</feature>
<dbReference type="Proteomes" id="UP000433577">
    <property type="component" value="Chromosome 3"/>
</dbReference>
<evidence type="ECO:0000313" key="4">
    <source>
        <dbReference type="Proteomes" id="UP000433577"/>
    </source>
</evidence>
<keyword evidence="1" id="KW-0812">Transmembrane</keyword>
<feature type="transmembrane region" description="Helical" evidence="1">
    <location>
        <begin position="393"/>
        <end position="411"/>
    </location>
</feature>
<keyword evidence="1" id="KW-1133">Transmembrane helix</keyword>
<dbReference type="GO" id="GO:0044877">
    <property type="term" value="F:protein-containing complex binding"/>
    <property type="evidence" value="ECO:0007669"/>
    <property type="project" value="TreeGrafter"/>
</dbReference>
<evidence type="ECO:0000259" key="2">
    <source>
        <dbReference type="Pfam" id="PF01370"/>
    </source>
</evidence>
<dbReference type="InterPro" id="IPR025695">
    <property type="entry name" value="DoxX-like"/>
</dbReference>
<dbReference type="InterPro" id="IPR001509">
    <property type="entry name" value="Epimerase_deHydtase"/>
</dbReference>
<organism evidence="3 4">
    <name type="scientific">Paraburkholderia acidisoli</name>
    <dbReference type="NCBI Taxonomy" id="2571748"/>
    <lineage>
        <taxon>Bacteria</taxon>
        <taxon>Pseudomonadati</taxon>
        <taxon>Pseudomonadota</taxon>
        <taxon>Betaproteobacteria</taxon>
        <taxon>Burkholderiales</taxon>
        <taxon>Burkholderiaceae</taxon>
        <taxon>Paraburkholderia</taxon>
    </lineage>
</organism>
<dbReference type="Pfam" id="PF01370">
    <property type="entry name" value="Epimerase"/>
    <property type="match status" value="1"/>
</dbReference>
<dbReference type="Gene3D" id="3.40.50.720">
    <property type="entry name" value="NAD(P)-binding Rossmann-like Domain"/>
    <property type="match status" value="1"/>
</dbReference>
<dbReference type="AlphaFoldDB" id="A0A7Z2JIR6"/>
<feature type="domain" description="NAD-dependent epimerase/dehydratase" evidence="2">
    <location>
        <begin position="3"/>
        <end position="194"/>
    </location>
</feature>
<dbReference type="EMBL" id="CP046915">
    <property type="protein sequence ID" value="QGZ65438.1"/>
    <property type="molecule type" value="Genomic_DNA"/>
</dbReference>
<proteinExistence type="predicted"/>
<dbReference type="OrthoDB" id="5292533at2"/>
<gene>
    <name evidence="3" type="ORF">FAZ98_27160</name>
</gene>
<evidence type="ECO:0000256" key="1">
    <source>
        <dbReference type="SAM" id="Phobius"/>
    </source>
</evidence>
<keyword evidence="1" id="KW-0472">Membrane</keyword>
<dbReference type="RefSeq" id="WP_158955862.1">
    <property type="nucleotide sequence ID" value="NZ_CP046915.1"/>
</dbReference>
<dbReference type="Pfam" id="PF13781">
    <property type="entry name" value="DoxX_3"/>
    <property type="match status" value="1"/>
</dbReference>
<dbReference type="InterPro" id="IPR036291">
    <property type="entry name" value="NAD(P)-bd_dom_sf"/>
</dbReference>
<dbReference type="SUPFAM" id="SSF51735">
    <property type="entry name" value="NAD(P)-binding Rossmann-fold domains"/>
    <property type="match status" value="1"/>
</dbReference>